<evidence type="ECO:0000256" key="2">
    <source>
        <dbReference type="ARBA" id="ARBA00022737"/>
    </source>
</evidence>
<keyword evidence="2" id="KW-0677">Repeat</keyword>
<reference evidence="4 5" key="1">
    <citation type="submission" date="2018-10" db="EMBL/GenBank/DDBJ databases">
        <title>Genome assembly for a Yunnan-Guizhou Plateau 3E fish, Anabarilius grahami (Regan), and its evolutionary and genetic applications.</title>
        <authorList>
            <person name="Jiang W."/>
        </authorList>
    </citation>
    <scope>NUCLEOTIDE SEQUENCE [LARGE SCALE GENOMIC DNA]</scope>
    <source>
        <strain evidence="4">AG-KIZ</strain>
        <tissue evidence="4">Muscle</tissue>
    </source>
</reference>
<protein>
    <submittedName>
        <fullName evidence="4">Kelch domain-containing protein 1</fullName>
    </submittedName>
</protein>
<evidence type="ECO:0000313" key="4">
    <source>
        <dbReference type="EMBL" id="ROL51277.1"/>
    </source>
</evidence>
<proteinExistence type="predicted"/>
<keyword evidence="1" id="KW-0880">Kelch repeat</keyword>
<dbReference type="PANTHER" id="PTHR46228:SF1">
    <property type="entry name" value="KELCH DOMAIN-CONTAINING PROTEIN 1"/>
    <property type="match status" value="1"/>
</dbReference>
<dbReference type="InterPro" id="IPR015915">
    <property type="entry name" value="Kelch-typ_b-propeller"/>
</dbReference>
<dbReference type="SUPFAM" id="SSF117281">
    <property type="entry name" value="Kelch motif"/>
    <property type="match status" value="1"/>
</dbReference>
<dbReference type="Proteomes" id="UP000281406">
    <property type="component" value="Unassembled WGS sequence"/>
</dbReference>
<dbReference type="Pfam" id="PF24681">
    <property type="entry name" value="Kelch_KLHDC2_KLHL20_DRC7"/>
    <property type="match status" value="2"/>
</dbReference>
<evidence type="ECO:0000313" key="5">
    <source>
        <dbReference type="Proteomes" id="UP000281406"/>
    </source>
</evidence>
<dbReference type="PANTHER" id="PTHR46228">
    <property type="entry name" value="KELCH DOMAIN-CONTAINING PROTEIN"/>
    <property type="match status" value="1"/>
</dbReference>
<feature type="region of interest" description="Disordered" evidence="3">
    <location>
        <begin position="116"/>
        <end position="140"/>
    </location>
</feature>
<dbReference type="Gene3D" id="2.120.10.80">
    <property type="entry name" value="Kelch-type beta propeller"/>
    <property type="match status" value="2"/>
</dbReference>
<name>A0A3N0YY99_ANAGA</name>
<gene>
    <name evidence="4" type="ORF">DPX16_22373</name>
</gene>
<sequence length="328" mass="37213">MCGSIPPSMSGTCGCIVNGHLYIFGGCCDDGQTNEHYSVNLHDGTFTWRKVNHRSGSPPSPRDKLSCWVHKGRMIYFGGYGHKLLSEINDPKSFTVDEASWAEDIFWGWNNETHEFDPDRSSWTEPQTSGRSPAPRAAHASATIGSKGYVCGGRIKETRTSDVFCLDLNSWTWSEIAAPSGRSWHTLTSVSDSSLFMFGGLSVDCRPLSEGWIFNLETKGWTRMEHQYKDKPRLWHSACQGRDSDVIVFGGSHDYILLVDKGHCNDALVFQTQPYPLIRLCEDFIASHARMFQFQILRLPPKLRRAVQKRTSFFRTNRKSRNLFKTLE</sequence>
<accession>A0A3N0YY99</accession>
<comment type="caution">
    <text evidence="4">The sequence shown here is derived from an EMBL/GenBank/DDBJ whole genome shotgun (WGS) entry which is preliminary data.</text>
</comment>
<dbReference type="EMBL" id="RJVU01018862">
    <property type="protein sequence ID" value="ROL51277.1"/>
    <property type="molecule type" value="Genomic_DNA"/>
</dbReference>
<keyword evidence="5" id="KW-1185">Reference proteome</keyword>
<dbReference type="AlphaFoldDB" id="A0A3N0YY99"/>
<evidence type="ECO:0000256" key="1">
    <source>
        <dbReference type="ARBA" id="ARBA00022441"/>
    </source>
</evidence>
<feature type="compositionally biased region" description="Low complexity" evidence="3">
    <location>
        <begin position="131"/>
        <end position="140"/>
    </location>
</feature>
<dbReference type="OrthoDB" id="10251809at2759"/>
<evidence type="ECO:0000256" key="3">
    <source>
        <dbReference type="SAM" id="MobiDB-lite"/>
    </source>
</evidence>
<organism evidence="4 5">
    <name type="scientific">Anabarilius grahami</name>
    <name type="common">Kanglang fish</name>
    <name type="synonym">Barilius grahami</name>
    <dbReference type="NCBI Taxonomy" id="495550"/>
    <lineage>
        <taxon>Eukaryota</taxon>
        <taxon>Metazoa</taxon>
        <taxon>Chordata</taxon>
        <taxon>Craniata</taxon>
        <taxon>Vertebrata</taxon>
        <taxon>Euteleostomi</taxon>
        <taxon>Actinopterygii</taxon>
        <taxon>Neopterygii</taxon>
        <taxon>Teleostei</taxon>
        <taxon>Ostariophysi</taxon>
        <taxon>Cypriniformes</taxon>
        <taxon>Xenocyprididae</taxon>
        <taxon>Xenocypridinae</taxon>
        <taxon>Xenocypridinae incertae sedis</taxon>
        <taxon>Anabarilius</taxon>
    </lineage>
</organism>